<protein>
    <recommendedName>
        <fullName evidence="4">NF-kappa pathway inhibitor</fullName>
    </recommendedName>
</protein>
<name>A0A0A7MC78_9POXV</name>
<accession>A0A0A7MC78</accession>
<feature type="compositionally biased region" description="Basic residues" evidence="1">
    <location>
        <begin position="26"/>
        <end position="35"/>
    </location>
</feature>
<dbReference type="RefSeq" id="YP_009112860.1">
    <property type="nucleotide sequence ID" value="NC_025963.1"/>
</dbReference>
<evidence type="ECO:0000313" key="2">
    <source>
        <dbReference type="EMBL" id="AIZ77372.1"/>
    </source>
</evidence>
<feature type="region of interest" description="Disordered" evidence="1">
    <location>
        <begin position="231"/>
        <end position="255"/>
    </location>
</feature>
<reference evidence="2 3" key="1">
    <citation type="submission" date="2014-09" db="EMBL/GenBank/DDBJ databases">
        <title>Parapoxvirus (PPV) of red deer reveals sub-clinical infection and confirms a unique species.</title>
        <authorList>
            <person name="Friederichs S."/>
            <person name="Stefan K."/>
            <person name="Helmut B."/>
            <person name="Heike L."/>
            <person name="Mathias B."/>
        </authorList>
    </citation>
    <scope>NUCLEOTIDE SEQUENCE [LARGE SCALE GENOMIC DNA]</scope>
    <source>
        <strain evidence="2">HL953</strain>
    </source>
</reference>
<dbReference type="Proteomes" id="UP000107385">
    <property type="component" value="Segment"/>
</dbReference>
<feature type="compositionally biased region" description="Low complexity" evidence="1">
    <location>
        <begin position="236"/>
        <end position="252"/>
    </location>
</feature>
<dbReference type="KEGG" id="vg:22647519"/>
<sequence length="331" mass="36642">MASLMQAVRCFCSDLCKSLTSDHGRSRSSLHRRRANSVDDRHRRGRRGHGEKRATASSLNREGEAAGNSHHGQRYQCRASGDPSSREGHQQQPLLLAPPRTHRVSASADRARRKGDYERAGDYCRDSAGRHGRRDYERTGDHCRNAGEDRRPRDRHSGNYARTGDHCMDIAQGRESRVRFEQCGDETHTDSPNMYETPDPVYDMPEGGCGACGGAPGPGLEACRALQPLSRRRRPSSVYSGSSTASSCATGSRGRHNLQDDMQTLCSDIESHLLSLEKSLESELNFYKTYIADARSLLLTRAASISNRALCDGYGNLADDDSDEEEPRAVE</sequence>
<proteinExistence type="predicted"/>
<evidence type="ECO:0008006" key="4">
    <source>
        <dbReference type="Google" id="ProtNLM"/>
    </source>
</evidence>
<keyword evidence="3" id="KW-1185">Reference proteome</keyword>
<dbReference type="GeneID" id="22647519"/>
<feature type="region of interest" description="Disordered" evidence="1">
    <location>
        <begin position="20"/>
        <end position="164"/>
    </location>
</feature>
<feature type="compositionally biased region" description="Basic and acidic residues" evidence="1">
    <location>
        <begin position="114"/>
        <end position="164"/>
    </location>
</feature>
<evidence type="ECO:0000256" key="1">
    <source>
        <dbReference type="SAM" id="MobiDB-lite"/>
    </source>
</evidence>
<organism evidence="2 3">
    <name type="scientific">Parapoxvirus red deer/HL953</name>
    <dbReference type="NCBI Taxonomy" id="1579460"/>
    <lineage>
        <taxon>Viruses</taxon>
        <taxon>Varidnaviria</taxon>
        <taxon>Bamfordvirae</taxon>
        <taxon>Nucleocytoviricota</taxon>
        <taxon>Pokkesviricetes</taxon>
        <taxon>Chitovirales</taxon>
        <taxon>Poxviridae</taxon>
        <taxon>Chordopoxvirinae</taxon>
        <taxon>Parapoxvirus</taxon>
        <taxon>Parapoxvirus reddeerpox</taxon>
        <taxon>Red deerpox virus</taxon>
    </lineage>
</organism>
<dbReference type="EMBL" id="KM502564">
    <property type="protein sequence ID" value="AIZ77372.1"/>
    <property type="molecule type" value="Genomic_DNA"/>
</dbReference>
<evidence type="ECO:0000313" key="3">
    <source>
        <dbReference type="Proteomes" id="UP000107385"/>
    </source>
</evidence>
<dbReference type="OrthoDB" id="28190at10239"/>